<comment type="subunit">
    <text evidence="7">Component of the mitochondrial contact site and cristae organizing system (MICOS) complex.</text>
</comment>
<gene>
    <name evidence="10" type="primary">FCJ1</name>
    <name evidence="10" type="ORF">ALECFALPRED_007903</name>
</gene>
<proteinExistence type="inferred from homology"/>
<keyword evidence="3 7" id="KW-0999">Mitochondrion inner membrane</keyword>
<feature type="coiled-coil region" evidence="8">
    <location>
        <begin position="1750"/>
        <end position="1777"/>
    </location>
</feature>
<comment type="function">
    <text evidence="7">Component of the MICOS complex, a large protein complex of the mitochondrial inner membrane that plays crucial roles in the maintenance of crista junctions, inner membrane architecture, and formation of contact sites to the outer membrane.</text>
</comment>
<dbReference type="PANTHER" id="PTHR38426:SF1">
    <property type="entry name" value="MAINTENANCE OF TELOMERE CAPPING PROTEIN 4"/>
    <property type="match status" value="1"/>
</dbReference>
<feature type="compositionally biased region" description="Low complexity" evidence="9">
    <location>
        <begin position="261"/>
        <end position="281"/>
    </location>
</feature>
<evidence type="ECO:0000256" key="4">
    <source>
        <dbReference type="ARBA" id="ARBA00022989"/>
    </source>
</evidence>
<feature type="region of interest" description="Disordered" evidence="9">
    <location>
        <begin position="509"/>
        <end position="615"/>
    </location>
</feature>
<comment type="caution">
    <text evidence="10">The sequence shown here is derived from an EMBL/GenBank/DDBJ whole genome shotgun (WGS) entry which is preliminary data.</text>
</comment>
<keyword evidence="2 7" id="KW-0812">Transmembrane</keyword>
<evidence type="ECO:0000313" key="11">
    <source>
        <dbReference type="Proteomes" id="UP000664203"/>
    </source>
</evidence>
<feature type="compositionally biased region" description="Low complexity" evidence="9">
    <location>
        <begin position="993"/>
        <end position="1002"/>
    </location>
</feature>
<feature type="compositionally biased region" description="Low complexity" evidence="9">
    <location>
        <begin position="732"/>
        <end position="745"/>
    </location>
</feature>
<feature type="compositionally biased region" description="Basic residues" evidence="9">
    <location>
        <begin position="106"/>
        <end position="116"/>
    </location>
</feature>
<feature type="transmembrane region" description="Helical" evidence="7">
    <location>
        <begin position="1245"/>
        <end position="1271"/>
    </location>
</feature>
<feature type="compositionally biased region" description="Polar residues" evidence="9">
    <location>
        <begin position="775"/>
        <end position="793"/>
    </location>
</feature>
<feature type="compositionally biased region" description="Low complexity" evidence="9">
    <location>
        <begin position="510"/>
        <end position="530"/>
    </location>
</feature>
<feature type="region of interest" description="Disordered" evidence="9">
    <location>
        <begin position="1"/>
        <end position="190"/>
    </location>
</feature>
<keyword evidence="8" id="KW-0175">Coiled coil</keyword>
<feature type="compositionally biased region" description="Basic and acidic residues" evidence="9">
    <location>
        <begin position="957"/>
        <end position="989"/>
    </location>
</feature>
<keyword evidence="6 7" id="KW-0472">Membrane</keyword>
<feature type="compositionally biased region" description="Basic and acidic residues" evidence="9">
    <location>
        <begin position="1616"/>
        <end position="1628"/>
    </location>
</feature>
<feature type="compositionally biased region" description="Pro residues" evidence="9">
    <location>
        <begin position="1469"/>
        <end position="1480"/>
    </location>
</feature>
<feature type="compositionally biased region" description="Basic and acidic residues" evidence="9">
    <location>
        <begin position="26"/>
        <end position="37"/>
    </location>
</feature>
<feature type="compositionally biased region" description="Basic and acidic residues" evidence="9">
    <location>
        <begin position="134"/>
        <end position="148"/>
    </location>
</feature>
<feature type="compositionally biased region" description="Polar residues" evidence="9">
    <location>
        <begin position="243"/>
        <end position="260"/>
    </location>
</feature>
<dbReference type="GO" id="GO:0005743">
    <property type="term" value="C:mitochondrial inner membrane"/>
    <property type="evidence" value="ECO:0007669"/>
    <property type="project" value="UniProtKB-SubCell"/>
</dbReference>
<reference evidence="10" key="1">
    <citation type="submission" date="2021-03" db="EMBL/GenBank/DDBJ databases">
        <authorList>
            <person name="Tagirdzhanova G."/>
        </authorList>
    </citation>
    <scope>NUCLEOTIDE SEQUENCE</scope>
</reference>
<feature type="compositionally biased region" description="Basic and acidic residues" evidence="9">
    <location>
        <begin position="1671"/>
        <end position="1682"/>
    </location>
</feature>
<feature type="compositionally biased region" description="Polar residues" evidence="9">
    <location>
        <begin position="149"/>
        <end position="176"/>
    </location>
</feature>
<evidence type="ECO:0000256" key="6">
    <source>
        <dbReference type="ARBA" id="ARBA00023136"/>
    </source>
</evidence>
<feature type="compositionally biased region" description="Pro residues" evidence="9">
    <location>
        <begin position="1649"/>
        <end position="1668"/>
    </location>
</feature>
<comment type="similarity">
    <text evidence="1 7">Belongs to the MICOS complex subunit Mic60 family.</text>
</comment>
<evidence type="ECO:0000256" key="7">
    <source>
        <dbReference type="RuleBase" id="RU363000"/>
    </source>
</evidence>
<keyword evidence="4 7" id="KW-1133">Transmembrane helix</keyword>
<feature type="compositionally biased region" description="Basic and acidic residues" evidence="9">
    <location>
        <begin position="532"/>
        <end position="562"/>
    </location>
</feature>
<protein>
    <recommendedName>
        <fullName evidence="7">MICOS complex subunit MIC60</fullName>
    </recommendedName>
    <alternativeName>
        <fullName evidence="7">Mitofilin</fullName>
    </alternativeName>
</protein>
<feature type="compositionally biased region" description="Basic and acidic residues" evidence="9">
    <location>
        <begin position="77"/>
        <end position="97"/>
    </location>
</feature>
<comment type="subcellular location">
    <subcellularLocation>
        <location evidence="7">Mitochondrion inner membrane</location>
        <topology evidence="7">Single-pass membrane protein</topology>
    </subcellularLocation>
</comment>
<feature type="region of interest" description="Disordered" evidence="9">
    <location>
        <begin position="1544"/>
        <end position="1565"/>
    </location>
</feature>
<dbReference type="Pfam" id="PF09731">
    <property type="entry name" value="Mitofilin"/>
    <property type="match status" value="1"/>
</dbReference>
<dbReference type="InterPro" id="IPR019133">
    <property type="entry name" value="MIC60"/>
</dbReference>
<feature type="region of interest" description="Disordered" evidence="9">
    <location>
        <begin position="631"/>
        <end position="832"/>
    </location>
</feature>
<organism evidence="10 11">
    <name type="scientific">Alectoria fallacina</name>
    <dbReference type="NCBI Taxonomy" id="1903189"/>
    <lineage>
        <taxon>Eukaryota</taxon>
        <taxon>Fungi</taxon>
        <taxon>Dikarya</taxon>
        <taxon>Ascomycota</taxon>
        <taxon>Pezizomycotina</taxon>
        <taxon>Lecanoromycetes</taxon>
        <taxon>OSLEUM clade</taxon>
        <taxon>Lecanoromycetidae</taxon>
        <taxon>Lecanorales</taxon>
        <taxon>Lecanorineae</taxon>
        <taxon>Parmeliaceae</taxon>
        <taxon>Alectoria</taxon>
    </lineage>
</organism>
<dbReference type="OrthoDB" id="310895at2759"/>
<feature type="compositionally biased region" description="Basic and acidic residues" evidence="9">
    <location>
        <begin position="584"/>
        <end position="596"/>
    </location>
</feature>
<dbReference type="Proteomes" id="UP000664203">
    <property type="component" value="Unassembled WGS sequence"/>
</dbReference>
<keyword evidence="5 7" id="KW-0496">Mitochondrion</keyword>
<feature type="region of interest" description="Disordered" evidence="9">
    <location>
        <begin position="1362"/>
        <end position="1485"/>
    </location>
</feature>
<feature type="compositionally biased region" description="Pro residues" evidence="9">
    <location>
        <begin position="1422"/>
        <end position="1432"/>
    </location>
</feature>
<dbReference type="PANTHER" id="PTHR38426">
    <property type="entry name" value="MAINTENANCE OF TELOMERE CAPPING PROTEIN 4"/>
    <property type="match status" value="1"/>
</dbReference>
<name>A0A8H3EUZ2_9LECA</name>
<evidence type="ECO:0000256" key="5">
    <source>
        <dbReference type="ARBA" id="ARBA00023128"/>
    </source>
</evidence>
<accession>A0A8H3EUZ2</accession>
<feature type="compositionally biased region" description="Basic and acidic residues" evidence="9">
    <location>
        <begin position="645"/>
        <end position="666"/>
    </location>
</feature>
<dbReference type="InterPro" id="IPR038769">
    <property type="entry name" value="MTC4"/>
</dbReference>
<feature type="transmembrane region" description="Helical" evidence="7">
    <location>
        <begin position="1492"/>
        <end position="1511"/>
    </location>
</feature>
<feature type="region of interest" description="Disordered" evidence="9">
    <location>
        <begin position="879"/>
        <end position="1070"/>
    </location>
</feature>
<feature type="compositionally biased region" description="Basic residues" evidence="9">
    <location>
        <begin position="574"/>
        <end position="583"/>
    </location>
</feature>
<feature type="region of interest" description="Disordered" evidence="9">
    <location>
        <begin position="348"/>
        <end position="370"/>
    </location>
</feature>
<feature type="region of interest" description="Disordered" evidence="9">
    <location>
        <begin position="234"/>
        <end position="290"/>
    </location>
</feature>
<feature type="compositionally biased region" description="Basic and acidic residues" evidence="9">
    <location>
        <begin position="1009"/>
        <end position="1034"/>
    </location>
</feature>
<feature type="compositionally biased region" description="Basic and acidic residues" evidence="9">
    <location>
        <begin position="604"/>
        <end position="615"/>
    </location>
</feature>
<evidence type="ECO:0000256" key="8">
    <source>
        <dbReference type="SAM" id="Coils"/>
    </source>
</evidence>
<dbReference type="EMBL" id="CAJPDR010000053">
    <property type="protein sequence ID" value="CAF9912198.1"/>
    <property type="molecule type" value="Genomic_DNA"/>
</dbReference>
<evidence type="ECO:0000256" key="1">
    <source>
        <dbReference type="ARBA" id="ARBA00010877"/>
    </source>
</evidence>
<evidence type="ECO:0000256" key="9">
    <source>
        <dbReference type="SAM" id="MobiDB-lite"/>
    </source>
</evidence>
<feature type="compositionally biased region" description="Low complexity" evidence="9">
    <location>
        <begin position="1"/>
        <end position="15"/>
    </location>
</feature>
<evidence type="ECO:0000256" key="2">
    <source>
        <dbReference type="ARBA" id="ARBA00022692"/>
    </source>
</evidence>
<feature type="compositionally biased region" description="Low complexity" evidence="9">
    <location>
        <begin position="1412"/>
        <end position="1421"/>
    </location>
</feature>
<feature type="compositionally biased region" description="Basic and acidic residues" evidence="9">
    <location>
        <begin position="1362"/>
        <end position="1377"/>
    </location>
</feature>
<feature type="compositionally biased region" description="Pro residues" evidence="9">
    <location>
        <begin position="1452"/>
        <end position="1461"/>
    </location>
</feature>
<evidence type="ECO:0000313" key="10">
    <source>
        <dbReference type="EMBL" id="CAF9912198.1"/>
    </source>
</evidence>
<comment type="caution">
    <text evidence="7">Lacks conserved residue(s) required for the propagation of feature annotation.</text>
</comment>
<feature type="compositionally biased region" description="Basic and acidic residues" evidence="9">
    <location>
        <begin position="1060"/>
        <end position="1070"/>
    </location>
</feature>
<evidence type="ECO:0000256" key="3">
    <source>
        <dbReference type="ARBA" id="ARBA00022792"/>
    </source>
</evidence>
<feature type="region of interest" description="Disordered" evidence="9">
    <location>
        <begin position="1603"/>
        <end position="1690"/>
    </location>
</feature>
<sequence length="2064" mass="228201">MSGQSSGSSAPSASGKPLNANGTYSLRHDQATKKFDGEALVTGNLAQDEPLQRRHRPRSSGGFLLQTTPAPTSEIRLSIHTEADTTRDVKGKRKIEEGDLVVPKRTSARQRHRQKHSLGGSPLATEVVNVHSSEQPDKNGASERDKRSSLQSTTQQSMRSSLNSNGTSARSATSTDPALLSNGRRAFGHDTDPAQIVSLALNLSESRRRNFSSGGLLIPRDVVGARRIISSGQQTLGLPDSASGGSLRQQLQHQRQVSRNISPRSGRSGKSSSIKGSGSDSPHSRKEEVGKRQSTLLLDFNAGVADHVVFDASDATFSRAEKARVAIELMYEYRRLLQYLPPIPTISKNKPATSKGAAKQQGQPSTGLGRLYNPLQYIRNRKVRFRERRPLDAEAAGWKDLDRVRTWVDTVASEREDGVSRIDRRFPLPSLDINSGEYPLADGSQNPSVQVSAGFQVRKVGRPRMDWEFTSWDLLADAHWLNQDDNFDHIEDPSGKKITAGHLYRKEYTSRASIESSRSSVGGSESLVRENASPDRVRVLAGHSRKDSKDRGRRSLDVHEPRSPVSDDNGSRDRKSKWPKKLVRSRDSSDSDDSRREIRRKQKRGPDHAGSRENLESAALEKQMMDMLAKEAEASRQQGLEEDTDAKAEADPKSDDGGVRDKNRQRDAKRRANVLQRMRTDVPFTAKYPISTRASLDEERFHHRRVSSDDLDVTAPNSPTSPEFVPSIAINLSPPASTPSTLASPKKVLISRMESPRRSRSRSVNRRAVGENEPDSSGTTDLSRQTTHESQLLNMLRKEKSTGPSNGILTPVKSEAASNKNRPLDGNSIRSIKNANGSDSRLRGLFKGGRIAELVGSEFSRVGDIFWRKDNNHASWVASPASSYATSEESDMDDGDMSGLDYSSKNDLSRVTTKDGGGSLSKVSTNGEKPKYYMSNLPSFRSSIKRDEQSPKSAKASPDHDHITRQQLAQRERGRSSRFDRLAPPKIDMRGISPPSSGEPSPVRSQTRRTYEEDSRQSSSSRSDRRVRSADRRLNAMLGIPGKSGTGRGPPTGISGLKSRPRESPQRPNLEVKRQWSISDRGVTDIRGTVNKRDIARVRALLLSSGVKANEIARRAEEVPEKPGPLLQELEGMFKGPIPHVPRSQEPLLAARMLITNIETSTRRLRDDAEHFSHNTIEKLHDQIKAIDEHVTYKLTPLVRASTDDADAFSTELTTTHTLAIKQLNDSMDTILRRRRRRLRELRRIGWAMVEWTLLGIMWMVWLVVVIVRLVRGTVGGLLKGLRWLFWFVPVFQEQCVTSSKIFDSFQPEPTVFAKALRFAMLRQALPLARQAARRPIGLEYWTQWPGTRLDQSVVKRTYADRGKLDGNTKPSIHDSDAIVLPGTQSSTATKPQPPPPGPILSASPAQPSPATPTSDTSVPPQNVPLMPPTPPGGNTQTAPPTSVPLGAGAAPIPPTTPPTEKPATTSLPPAPPPPSSPPPPRRRSRWIRNTISFLMLASAMGFAGGTFYSLRSDNFHDFFTEYIPFGEDAVLYFEEKEFRRRFPTLTNPTNRPSHDSGNKITIPSKSGVSWKVAGEEHHGSDLQTKGRHMSALDANQGGVKIGVEGQIPSAGTGPEKIKAVEKAKEDAGPTPKTTPPTENPNAEKAPSKAPPPPTEPKPPAPISPSPKPTESSKDISRRPPEVNEPSRFMPMESIDPLKIKNADEPIVQDLVKIVNDIITVVNADGASHKYNSTIGKAKSALASVGGRIMSLKEAERKSAEEKIRSTQTEFDTAAKELVRRLEEEMSDQDGRWKNEFESEREKIVQSYHERLQHESERTQKVSEQRHRNELLELAIAMKKQFISEVTDRVETERNGRLSKLSDLSSSVTELEKLTADWNSVIDANLQTQHLQVAVEAVRSSLETADRPRPFLRELAALKEIASDDPVVNAAISSINPTAYQRGVPTTAQLIDRFRRVAAEVRKASLVPEDAGVASHAASFVLSKFMFKKKGMTVGDDVESILTRTETLLEEGNLDDAAREMNTLDGWAKTLSWDWLSECRRVLEVRQAMDVIVTEARLEGLKLD</sequence>
<keyword evidence="11" id="KW-1185">Reference proteome</keyword>